<dbReference type="OrthoDB" id="2677621at2759"/>
<name>A0A9W9SP65_9EURO</name>
<feature type="compositionally biased region" description="Basic and acidic residues" evidence="1">
    <location>
        <begin position="151"/>
        <end position="161"/>
    </location>
</feature>
<dbReference type="InterPro" id="IPR012337">
    <property type="entry name" value="RNaseH-like_sf"/>
</dbReference>
<reference evidence="3" key="2">
    <citation type="journal article" date="2023" name="IMA Fungus">
        <title>Comparative genomic study of the Penicillium genus elucidates a diverse pangenome and 15 lateral gene transfer events.</title>
        <authorList>
            <person name="Petersen C."/>
            <person name="Sorensen T."/>
            <person name="Nielsen M.R."/>
            <person name="Sondergaard T.E."/>
            <person name="Sorensen J.L."/>
            <person name="Fitzpatrick D.A."/>
            <person name="Frisvad J.C."/>
            <person name="Nielsen K.L."/>
        </authorList>
    </citation>
    <scope>NUCLEOTIDE SEQUENCE</scope>
    <source>
        <strain evidence="3">IBT 29864</strain>
    </source>
</reference>
<dbReference type="GO" id="GO:0046983">
    <property type="term" value="F:protein dimerization activity"/>
    <property type="evidence" value="ECO:0007669"/>
    <property type="project" value="InterPro"/>
</dbReference>
<feature type="region of interest" description="Disordered" evidence="1">
    <location>
        <begin position="132"/>
        <end position="204"/>
    </location>
</feature>
<protein>
    <recommendedName>
        <fullName evidence="2">HAT C-terminal dimerisation domain-containing protein</fullName>
    </recommendedName>
</protein>
<keyword evidence="4" id="KW-1185">Reference proteome</keyword>
<sequence>YQKREIINTLNKLRSLAIFINITRPFFQFTTTLSKTKDITVYLIFTIYNKLFDHLKKSIKLASRTSLQDISIVLARDILSIPTTSAGVKRLFNTTRDIYHYRRGSLNTTTIQELILYRITFRKEYLSKGEIEADHKEKDTQQLEGTVDPISNDKESDKDDTQEGLVLIQAQSATKRRKSTTSKRDTKGYRDSNEEEDVPLPETQ</sequence>
<feature type="domain" description="HAT C-terminal dimerisation" evidence="2">
    <location>
        <begin position="73"/>
        <end position="116"/>
    </location>
</feature>
<dbReference type="InterPro" id="IPR008906">
    <property type="entry name" value="HATC_C_dom"/>
</dbReference>
<reference evidence="3" key="1">
    <citation type="submission" date="2022-11" db="EMBL/GenBank/DDBJ databases">
        <authorList>
            <person name="Petersen C."/>
        </authorList>
    </citation>
    <scope>NUCLEOTIDE SEQUENCE</scope>
    <source>
        <strain evidence="3">IBT 29864</strain>
    </source>
</reference>
<dbReference type="Pfam" id="PF05699">
    <property type="entry name" value="Dimer_Tnp_hAT"/>
    <property type="match status" value="1"/>
</dbReference>
<organism evidence="3 4">
    <name type="scientific">Penicillium cataractarum</name>
    <dbReference type="NCBI Taxonomy" id="2100454"/>
    <lineage>
        <taxon>Eukaryota</taxon>
        <taxon>Fungi</taxon>
        <taxon>Dikarya</taxon>
        <taxon>Ascomycota</taxon>
        <taxon>Pezizomycotina</taxon>
        <taxon>Eurotiomycetes</taxon>
        <taxon>Eurotiomycetidae</taxon>
        <taxon>Eurotiales</taxon>
        <taxon>Aspergillaceae</taxon>
        <taxon>Penicillium</taxon>
    </lineage>
</organism>
<dbReference type="Proteomes" id="UP001147782">
    <property type="component" value="Unassembled WGS sequence"/>
</dbReference>
<evidence type="ECO:0000313" key="3">
    <source>
        <dbReference type="EMBL" id="KAJ5382081.1"/>
    </source>
</evidence>
<proteinExistence type="predicted"/>
<feature type="non-terminal residue" evidence="3">
    <location>
        <position position="1"/>
    </location>
</feature>
<dbReference type="EMBL" id="JAPZBS010000002">
    <property type="protein sequence ID" value="KAJ5382081.1"/>
    <property type="molecule type" value="Genomic_DNA"/>
</dbReference>
<accession>A0A9W9SP65</accession>
<dbReference type="AlphaFoldDB" id="A0A9W9SP65"/>
<evidence type="ECO:0000259" key="2">
    <source>
        <dbReference type="Pfam" id="PF05699"/>
    </source>
</evidence>
<comment type="caution">
    <text evidence="3">The sequence shown here is derived from an EMBL/GenBank/DDBJ whole genome shotgun (WGS) entry which is preliminary data.</text>
</comment>
<dbReference type="SUPFAM" id="SSF53098">
    <property type="entry name" value="Ribonuclease H-like"/>
    <property type="match status" value="1"/>
</dbReference>
<evidence type="ECO:0000313" key="4">
    <source>
        <dbReference type="Proteomes" id="UP001147782"/>
    </source>
</evidence>
<feature type="compositionally biased region" description="Basic and acidic residues" evidence="1">
    <location>
        <begin position="182"/>
        <end position="192"/>
    </location>
</feature>
<evidence type="ECO:0000256" key="1">
    <source>
        <dbReference type="SAM" id="MobiDB-lite"/>
    </source>
</evidence>
<feature type="compositionally biased region" description="Acidic residues" evidence="1">
    <location>
        <begin position="193"/>
        <end position="204"/>
    </location>
</feature>
<gene>
    <name evidence="3" type="ORF">N7496_004509</name>
</gene>
<dbReference type="RefSeq" id="XP_056559652.1">
    <property type="nucleotide sequence ID" value="XM_056697440.1"/>
</dbReference>
<feature type="compositionally biased region" description="Basic and acidic residues" evidence="1">
    <location>
        <begin position="132"/>
        <end position="141"/>
    </location>
</feature>
<dbReference type="GeneID" id="81436617"/>